<feature type="region of interest" description="Disordered" evidence="1">
    <location>
        <begin position="758"/>
        <end position="841"/>
    </location>
</feature>
<dbReference type="Proteomes" id="UP000289323">
    <property type="component" value="Unassembled WGS sequence"/>
</dbReference>
<dbReference type="Gene3D" id="1.25.40.10">
    <property type="entry name" value="Tetratricopeptide repeat domain"/>
    <property type="match status" value="1"/>
</dbReference>
<feature type="compositionally biased region" description="Basic and acidic residues" evidence="1">
    <location>
        <begin position="830"/>
        <end position="841"/>
    </location>
</feature>
<feature type="compositionally biased region" description="Polar residues" evidence="1">
    <location>
        <begin position="497"/>
        <end position="507"/>
    </location>
</feature>
<dbReference type="InterPro" id="IPR011990">
    <property type="entry name" value="TPR-like_helical_dom_sf"/>
</dbReference>
<dbReference type="InterPro" id="IPR058925">
    <property type="entry name" value="zf-C2H2_AcuF"/>
</dbReference>
<feature type="compositionally biased region" description="Basic and acidic residues" evidence="1">
    <location>
        <begin position="796"/>
        <end position="811"/>
    </location>
</feature>
<accession>A0A3S5CVK0</accession>
<feature type="domain" description="Oxidoreductase acuF-like C2H2 type zinc-finger" evidence="2">
    <location>
        <begin position="303"/>
        <end position="331"/>
    </location>
</feature>
<dbReference type="PANTHER" id="PTHR35391">
    <property type="entry name" value="C2H2-TYPE DOMAIN-CONTAINING PROTEIN-RELATED"/>
    <property type="match status" value="1"/>
</dbReference>
<evidence type="ECO:0000313" key="3">
    <source>
        <dbReference type="EMBL" id="SPQ17808.1"/>
    </source>
</evidence>
<feature type="compositionally biased region" description="Polar residues" evidence="1">
    <location>
        <begin position="764"/>
        <end position="778"/>
    </location>
</feature>
<gene>
    <name evidence="3" type="ORF">TT172_LOCUS227</name>
</gene>
<organism evidence="3 4">
    <name type="scientific">Thermothielavioides terrestris</name>
    <dbReference type="NCBI Taxonomy" id="2587410"/>
    <lineage>
        <taxon>Eukaryota</taxon>
        <taxon>Fungi</taxon>
        <taxon>Dikarya</taxon>
        <taxon>Ascomycota</taxon>
        <taxon>Pezizomycotina</taxon>
        <taxon>Sordariomycetes</taxon>
        <taxon>Sordariomycetidae</taxon>
        <taxon>Sordariales</taxon>
        <taxon>Chaetomiaceae</taxon>
        <taxon>Thermothielavioides</taxon>
    </lineage>
</organism>
<dbReference type="SUPFAM" id="SSF48452">
    <property type="entry name" value="TPR-like"/>
    <property type="match status" value="1"/>
</dbReference>
<dbReference type="PANTHER" id="PTHR35391:SF7">
    <property type="entry name" value="C2H2-TYPE DOMAIN-CONTAINING PROTEIN"/>
    <property type="match status" value="1"/>
</dbReference>
<proteinExistence type="predicted"/>
<feature type="compositionally biased region" description="Polar residues" evidence="1">
    <location>
        <begin position="552"/>
        <end position="569"/>
    </location>
</feature>
<feature type="compositionally biased region" description="Basic and acidic residues" evidence="1">
    <location>
        <begin position="779"/>
        <end position="789"/>
    </location>
</feature>
<reference evidence="3 4" key="1">
    <citation type="submission" date="2018-04" db="EMBL/GenBank/DDBJ databases">
        <authorList>
            <person name="Huttner S."/>
            <person name="Dainat J."/>
        </authorList>
    </citation>
    <scope>NUCLEOTIDE SEQUENCE [LARGE SCALE GENOMIC DNA]</scope>
</reference>
<feature type="compositionally biased region" description="Low complexity" evidence="1">
    <location>
        <begin position="487"/>
        <end position="496"/>
    </location>
</feature>
<evidence type="ECO:0000313" key="4">
    <source>
        <dbReference type="Proteomes" id="UP000289323"/>
    </source>
</evidence>
<dbReference type="Pfam" id="PF26082">
    <property type="entry name" value="zf-C2H2_AcuF"/>
    <property type="match status" value="1"/>
</dbReference>
<dbReference type="SMART" id="SM00028">
    <property type="entry name" value="TPR"/>
    <property type="match status" value="3"/>
</dbReference>
<protein>
    <submittedName>
        <fullName evidence="3">D9eb6967-f86e-4455-b162-ace7a0a7f915</fullName>
    </submittedName>
</protein>
<feature type="compositionally biased region" description="Basic and acidic residues" evidence="1">
    <location>
        <begin position="476"/>
        <end position="486"/>
    </location>
</feature>
<dbReference type="AlphaFoldDB" id="A0A3S5CVK0"/>
<name>A0A3S5CVK0_9PEZI</name>
<sequence>MSDEPALSQTIAAQSLQVKQSLTRLIAHLAENPPLLHRGAVEDVLDRFLLWAGNLGAMRAPVSRLSLDRRLAEAPEVKELICQHLADLQEALDDLMHIVNGEVPNRDMTGEEDGQAPSDEASMLLEIITESVKSLFRIGVLVRKTGTDDRFRRAIRSSNAVFPANFDINHAMEKYSKLRLRSAGLLATRVGSAISKRRQFIKYCRDHRLRLGYDEAAVIGDDEAAVIPEPEKVERARTELLSSKASTFHPERIPQGALMSEAFEEEKEEEDDDDAISLMTASTVSDPTQRLELPKLSDLSADGEQFECPICFTLQSFSQERAWRKHAFRDLKAYVCTVGGKECDSELFGDRNAWFEHELRQHRAQYACNLCSNQQLCSSEQELTSHAGTHHGISGRAQLRLLLDASRRAPARLPAADCPFCDVWEEKLRMKGSTGAGTGASAEESASILVSLSRFKRHVALHQEDLAVFAIPRATEKKGTSRRGSDGSRSAMSSISLPGQSAGSQQPEDAPPVSEPEAGEEASTLQAGGEGLTTGASDSGREDSAPPHHDGTSQAGQATTDTGSQQASQDTKEWEKIMLEVLAQRRDVLGDKHPDTIASMESLALTYHAQKRYEEAERMMLEVLAQRRDLLGDKHPSTIKSMESLALIYQDQKRYEEAEKIIVEVLALRRDVLGNKHPDTIASMAWIAIIYHAQGRYIEAERIKLEVLALRRDVLGDKHRDTIKSMAMLARTYRAQGRHEEAEKIELEVQALRRDVLGDKHPDTITSMASMENSANDRNPQEKATEADKVSLSSFSDRKLYVRSSDGHANDEPDAQSVGTGGEKVSTSGRNDHKESKGRWH</sequence>
<feature type="compositionally biased region" description="Basic and acidic residues" evidence="1">
    <location>
        <begin position="539"/>
        <end position="551"/>
    </location>
</feature>
<evidence type="ECO:0000259" key="2">
    <source>
        <dbReference type="Pfam" id="PF26082"/>
    </source>
</evidence>
<feature type="region of interest" description="Disordered" evidence="1">
    <location>
        <begin position="476"/>
        <end position="571"/>
    </location>
</feature>
<dbReference type="Pfam" id="PF13424">
    <property type="entry name" value="TPR_12"/>
    <property type="match status" value="2"/>
</dbReference>
<evidence type="ECO:0000256" key="1">
    <source>
        <dbReference type="SAM" id="MobiDB-lite"/>
    </source>
</evidence>
<dbReference type="InterPro" id="IPR019734">
    <property type="entry name" value="TPR_rpt"/>
</dbReference>
<dbReference type="EMBL" id="OUUZ01000001">
    <property type="protein sequence ID" value="SPQ17808.1"/>
    <property type="molecule type" value="Genomic_DNA"/>
</dbReference>